<dbReference type="GeneID" id="25268183"/>
<sequence length="465" mass="50597">MSDPVISRAVLNRLQAPSELAFAQRILERVASAAEPPEVATALAHEAPHSPASPASSPAREAFLEAAALSNPGARYAQASEELARSLPVRLNKDAAAAARSLRDLRCEFKRFSALYADGRLLPLSVFVEALQLRPSEDIQRRHFPFSAELKFLRDEMVQEYLRIKRAIVLQPRFTATRGSNAGSESANSNRRSCLVSRWEAFERRWLQEKESHAVVALQPLVSAVAAAEAVLKSSKQQIVLPEPSASNEQVCTYGALRAFCNSITAVARDLLPVESSCLLLEAATLVFAAAIAEAADRAAAERALERRTPQLASTGSPAPNPAESLEALPPSVQASGSTCTARAGGVWADLHLAGLVAEARVNEEDVVVYSVKRKQVTAARVLLSRFFELLRQVWEARLCLTHMGPLLSLSRPALMEALLSFDRAHAEFQKPLPVSLRPLKAPENFFFASCPLIDEKGEQDLLGQ</sequence>
<name>U6GG30_EIMAC</name>
<dbReference type="AlphaFoldDB" id="U6GG30"/>
<gene>
    <name evidence="2" type="ORF">EAH_00001130</name>
</gene>
<dbReference type="OMA" id="DLRCEFK"/>
<dbReference type="EMBL" id="HG670841">
    <property type="protein sequence ID" value="CDI78258.1"/>
    <property type="molecule type" value="Genomic_DNA"/>
</dbReference>
<evidence type="ECO:0000313" key="2">
    <source>
        <dbReference type="EMBL" id="CDI78258.1"/>
    </source>
</evidence>
<dbReference type="Proteomes" id="UP000018050">
    <property type="component" value="Unassembled WGS sequence"/>
</dbReference>
<organism evidence="2 3">
    <name type="scientific">Eimeria acervulina</name>
    <name type="common">Coccidian parasite</name>
    <dbReference type="NCBI Taxonomy" id="5801"/>
    <lineage>
        <taxon>Eukaryota</taxon>
        <taxon>Sar</taxon>
        <taxon>Alveolata</taxon>
        <taxon>Apicomplexa</taxon>
        <taxon>Conoidasida</taxon>
        <taxon>Coccidia</taxon>
        <taxon>Eucoccidiorida</taxon>
        <taxon>Eimeriorina</taxon>
        <taxon>Eimeriidae</taxon>
        <taxon>Eimeria</taxon>
    </lineage>
</organism>
<proteinExistence type="predicted"/>
<keyword evidence="3" id="KW-1185">Reference proteome</keyword>
<dbReference type="RefSeq" id="XP_013251527.1">
    <property type="nucleotide sequence ID" value="XM_013396073.1"/>
</dbReference>
<dbReference type="OrthoDB" id="347371at2759"/>
<accession>U6GG30</accession>
<dbReference type="VEuPathDB" id="ToxoDB:EAH_00001130"/>
<evidence type="ECO:0000313" key="3">
    <source>
        <dbReference type="Proteomes" id="UP000018050"/>
    </source>
</evidence>
<reference evidence="2" key="2">
    <citation type="submission" date="2013-10" db="EMBL/GenBank/DDBJ databases">
        <authorList>
            <person name="Aslett M."/>
        </authorList>
    </citation>
    <scope>NUCLEOTIDE SEQUENCE</scope>
    <source>
        <strain evidence="2">Houghton</strain>
    </source>
</reference>
<reference evidence="2" key="1">
    <citation type="submission" date="2013-10" db="EMBL/GenBank/DDBJ databases">
        <title>Genomic analysis of the causative agents of coccidiosis in chickens.</title>
        <authorList>
            <person name="Reid A.J."/>
            <person name="Blake D."/>
            <person name="Billington K."/>
            <person name="Browne H."/>
            <person name="Dunn M."/>
            <person name="Hung S."/>
            <person name="Kawahara F."/>
            <person name="Miranda-Saavedra D."/>
            <person name="Mourier T."/>
            <person name="Nagra H."/>
            <person name="Otto T.D."/>
            <person name="Rawlings N."/>
            <person name="Sanchez A."/>
            <person name="Sanders M."/>
            <person name="Subramaniam C."/>
            <person name="Tay Y."/>
            <person name="Dear P."/>
            <person name="Doerig C."/>
            <person name="Gruber A."/>
            <person name="Parkinson J."/>
            <person name="Shirley M."/>
            <person name="Wan K.L."/>
            <person name="Berriman M."/>
            <person name="Tomley F."/>
            <person name="Pain A."/>
        </authorList>
    </citation>
    <scope>NUCLEOTIDE SEQUENCE</scope>
    <source>
        <strain evidence="2">Houghton</strain>
    </source>
</reference>
<evidence type="ECO:0000256" key="1">
    <source>
        <dbReference type="SAM" id="MobiDB-lite"/>
    </source>
</evidence>
<protein>
    <submittedName>
        <fullName evidence="2">Uncharacterized protein</fullName>
    </submittedName>
</protein>
<feature type="region of interest" description="Disordered" evidence="1">
    <location>
        <begin position="308"/>
        <end position="334"/>
    </location>
</feature>